<evidence type="ECO:0000313" key="13">
    <source>
        <dbReference type="EMBL" id="CBL27978.1"/>
    </source>
</evidence>
<comment type="function">
    <text evidence="10">Master enzyme that delivers sulfur to a number of partners involved in Fe-S cluster assembly, tRNA modification or cofactor biosynthesis. Catalyzes the removal of elemental sulfur atoms from cysteine to produce alanine. Functions as a sulfur delivery protein for Fe-S cluster synthesis onto IscU, an Fe-S scaffold assembly protein, as well as other S acceptor proteins.</text>
</comment>
<keyword evidence="6 10" id="KW-0663">Pyridoxal phosphate</keyword>
<dbReference type="EC" id="2.8.1.7" evidence="10"/>
<dbReference type="HAMAP" id="MF_00331">
    <property type="entry name" value="Cys_desulf_IscS"/>
    <property type="match status" value="1"/>
</dbReference>
<feature type="binding site" evidence="10">
    <location>
        <position position="239"/>
    </location>
    <ligand>
        <name>pyridoxal 5'-phosphate</name>
        <dbReference type="ChEBI" id="CHEBI:597326"/>
    </ligand>
</feature>
<keyword evidence="10" id="KW-0001">2Fe-2S</keyword>
<keyword evidence="4 10" id="KW-0808">Transferase</keyword>
<dbReference type="GO" id="GO:0051537">
    <property type="term" value="F:2 iron, 2 sulfur cluster binding"/>
    <property type="evidence" value="ECO:0007669"/>
    <property type="project" value="UniProtKB-UniRule"/>
</dbReference>
<evidence type="ECO:0000256" key="4">
    <source>
        <dbReference type="ARBA" id="ARBA00022679"/>
    </source>
</evidence>
<dbReference type="FunFam" id="3.40.640.10:FF:000084">
    <property type="entry name" value="IscS-like cysteine desulfurase"/>
    <property type="match status" value="1"/>
</dbReference>
<dbReference type="GO" id="GO:0044571">
    <property type="term" value="P:[2Fe-2S] cluster assembly"/>
    <property type="evidence" value="ECO:0007669"/>
    <property type="project" value="UniProtKB-UniRule"/>
</dbReference>
<comment type="cofactor">
    <cofactor evidence="1 10 11">
        <name>pyridoxal 5'-phosphate</name>
        <dbReference type="ChEBI" id="CHEBI:597326"/>
    </cofactor>
</comment>
<feature type="modified residue" description="N6-(pyridoxal phosphate)lysine" evidence="10">
    <location>
        <position position="204"/>
    </location>
</feature>
<dbReference type="GO" id="GO:1990221">
    <property type="term" value="C:L-cysteine desulfurase complex"/>
    <property type="evidence" value="ECO:0007669"/>
    <property type="project" value="UniProtKB-ARBA"/>
</dbReference>
<gene>
    <name evidence="10" type="primary">iscS</name>
    <name evidence="13" type="ORF">SY1_05880</name>
</gene>
<comment type="pathway">
    <text evidence="10">Cofactor biosynthesis; iron-sulfur cluster biosynthesis.</text>
</comment>
<dbReference type="GO" id="GO:0046872">
    <property type="term" value="F:metal ion binding"/>
    <property type="evidence" value="ECO:0007669"/>
    <property type="project" value="UniProtKB-KW"/>
</dbReference>
<comment type="catalytic activity">
    <reaction evidence="9 10">
        <text>(sulfur carrier)-H + L-cysteine = (sulfur carrier)-SH + L-alanine</text>
        <dbReference type="Rhea" id="RHEA:43892"/>
        <dbReference type="Rhea" id="RHEA-COMP:14737"/>
        <dbReference type="Rhea" id="RHEA-COMP:14739"/>
        <dbReference type="ChEBI" id="CHEBI:29917"/>
        <dbReference type="ChEBI" id="CHEBI:35235"/>
        <dbReference type="ChEBI" id="CHEBI:57972"/>
        <dbReference type="ChEBI" id="CHEBI:64428"/>
        <dbReference type="EC" id="2.8.1.7"/>
    </reaction>
</comment>
<dbReference type="PANTHER" id="PTHR11601">
    <property type="entry name" value="CYSTEINE DESULFURYLASE FAMILY MEMBER"/>
    <property type="match status" value="1"/>
</dbReference>
<evidence type="ECO:0000256" key="5">
    <source>
        <dbReference type="ARBA" id="ARBA00022723"/>
    </source>
</evidence>
<evidence type="ECO:0000256" key="2">
    <source>
        <dbReference type="ARBA" id="ARBA00006490"/>
    </source>
</evidence>
<dbReference type="AlphaFoldDB" id="A0AB94IW44"/>
<comment type="subcellular location">
    <subcellularLocation>
        <location evidence="10">Cytoplasm</location>
    </subcellularLocation>
</comment>
<dbReference type="Gene3D" id="3.90.1150.10">
    <property type="entry name" value="Aspartate Aminotransferase, domain 1"/>
    <property type="match status" value="1"/>
</dbReference>
<dbReference type="PROSITE" id="PS00595">
    <property type="entry name" value="AA_TRANSFER_CLASS_5"/>
    <property type="match status" value="1"/>
</dbReference>
<feature type="binding site" description="via persulfide group" evidence="10">
    <location>
        <position position="328"/>
    </location>
    <ligand>
        <name>[2Fe-2S] cluster</name>
        <dbReference type="ChEBI" id="CHEBI:190135"/>
        <note>ligand shared with IscU</note>
    </ligand>
</feature>
<dbReference type="GO" id="GO:0006520">
    <property type="term" value="P:amino acid metabolic process"/>
    <property type="evidence" value="ECO:0007669"/>
    <property type="project" value="InterPro"/>
</dbReference>
<reference evidence="14" key="1">
    <citation type="submission" date="2010-03" db="EMBL/GenBank/DDBJ databases">
        <title>The genome sequence of Synergistetes sp. SGP1.</title>
        <authorList>
            <consortium name="metaHIT consortium -- http://www.metahit.eu/"/>
            <person name="Pajon A."/>
            <person name="Turner K."/>
            <person name="Parkhill J."/>
            <person name="Wade W."/>
            <person name="Vartoukian S."/>
        </authorList>
    </citation>
    <scope>NUCLEOTIDE SEQUENCE [LARGE SCALE GENOMIC DNA]</scope>
    <source>
        <strain evidence="14">SGP1</strain>
    </source>
</reference>
<dbReference type="NCBIfam" id="TIGR03402">
    <property type="entry name" value="FeS_nifS"/>
    <property type="match status" value="1"/>
</dbReference>
<dbReference type="GO" id="GO:0030170">
    <property type="term" value="F:pyridoxal phosphate binding"/>
    <property type="evidence" value="ECO:0007669"/>
    <property type="project" value="UniProtKB-UniRule"/>
</dbReference>
<dbReference type="InterPro" id="IPR015422">
    <property type="entry name" value="PyrdxlP-dep_Trfase_small"/>
</dbReference>
<dbReference type="SUPFAM" id="SSF53383">
    <property type="entry name" value="PLP-dependent transferases"/>
    <property type="match status" value="1"/>
</dbReference>
<evidence type="ECO:0000256" key="10">
    <source>
        <dbReference type="HAMAP-Rule" id="MF_00331"/>
    </source>
</evidence>
<dbReference type="InterPro" id="IPR020578">
    <property type="entry name" value="Aminotrans_V_PyrdxlP_BS"/>
</dbReference>
<dbReference type="PANTHER" id="PTHR11601:SF34">
    <property type="entry name" value="CYSTEINE DESULFURASE"/>
    <property type="match status" value="1"/>
</dbReference>
<keyword evidence="8 10" id="KW-0411">Iron-sulfur</keyword>
<keyword evidence="5 10" id="KW-0479">Metal-binding</keyword>
<dbReference type="InterPro" id="IPR017772">
    <property type="entry name" value="Cys_deSase_NifS_bac/arc"/>
</dbReference>
<accession>A0AB94IW44</accession>
<feature type="active site" description="Cysteine persulfide intermediate" evidence="10">
    <location>
        <position position="328"/>
    </location>
</feature>
<reference evidence="13 14" key="2">
    <citation type="submission" date="2010-03" db="EMBL/GenBank/DDBJ databases">
        <authorList>
            <person name="Pajon A."/>
        </authorList>
    </citation>
    <scope>NUCLEOTIDE SEQUENCE [LARGE SCALE GENOMIC DNA]</scope>
    <source>
        <strain evidence="13 14">SGP1</strain>
    </source>
</reference>
<organism evidence="13 14">
    <name type="scientific">Fretibacterium fastidiosum</name>
    <dbReference type="NCBI Taxonomy" id="651822"/>
    <lineage>
        <taxon>Bacteria</taxon>
        <taxon>Thermotogati</taxon>
        <taxon>Synergistota</taxon>
        <taxon>Synergistia</taxon>
        <taxon>Synergistales</taxon>
        <taxon>Aminobacteriaceae</taxon>
        <taxon>Fretibacterium</taxon>
    </lineage>
</organism>
<dbReference type="GO" id="GO:0031071">
    <property type="term" value="F:cysteine desulfurase activity"/>
    <property type="evidence" value="ECO:0007669"/>
    <property type="project" value="UniProtKB-UniRule"/>
</dbReference>
<name>A0AB94IW44_9BACT</name>
<sequence length="397" mass="42993">MKSVYMDHAATTPTDPQVLEAMTPYFTEVYGNPSSVYSLSRGSRAAIEKAREQVAAALSADPSEVYFTASGTEADNWALKGTMERMRAQGKDHLITTQIEHHAVLHTAAYLEKVEGLTVTYLPVDPDGRVSASDLKDALTDRTGLVSVMFANNEVGTIQPIGEIGALCRERGIPFHTDAVQAAAQLDIDVRALNIDMLSLSAHKMYGPKGTGAFYLRKGLRLENFMHGGAQEHGRRASTENTAGIVGLGAAILLMKSRLSQDRPRIVSLRDRLIDGVLTKVPHAKLNGARGGLRLPNNANFSFIGVEGETLLLDLDAKGIYASTGSACSSESLDPSHVLLALGLSHEMAHGSLRLTLGRETTDEDIDYVLDVLPKIVARRREMSPLWEDYLKGVGEP</sequence>
<dbReference type="InterPro" id="IPR015421">
    <property type="entry name" value="PyrdxlP-dep_Trfase_major"/>
</dbReference>
<proteinExistence type="inferred from homology"/>
<dbReference type="InterPro" id="IPR016454">
    <property type="entry name" value="Cysteine_dSase"/>
</dbReference>
<protein>
    <recommendedName>
        <fullName evidence="10">Cysteine desulfurase IscS</fullName>
        <ecNumber evidence="10">2.8.1.7</ecNumber>
    </recommendedName>
</protein>
<dbReference type="PIRSF" id="PIRSF005572">
    <property type="entry name" value="NifS"/>
    <property type="match status" value="1"/>
</dbReference>
<comment type="subunit">
    <text evidence="10">Homodimer. Forms a heterotetramer with IscU, interacts with other sulfur acceptors.</text>
</comment>
<keyword evidence="3 10" id="KW-0963">Cytoplasm</keyword>
<evidence type="ECO:0000256" key="11">
    <source>
        <dbReference type="RuleBase" id="RU004504"/>
    </source>
</evidence>
<evidence type="ECO:0000259" key="12">
    <source>
        <dbReference type="Pfam" id="PF00266"/>
    </source>
</evidence>
<keyword evidence="14" id="KW-1185">Reference proteome</keyword>
<feature type="domain" description="Aminotransferase class V" evidence="12">
    <location>
        <begin position="4"/>
        <end position="369"/>
    </location>
</feature>
<dbReference type="InterPro" id="IPR015424">
    <property type="entry name" value="PyrdxlP-dep_Trfase"/>
</dbReference>
<dbReference type="EMBL" id="FP929056">
    <property type="protein sequence ID" value="CBL27978.1"/>
    <property type="molecule type" value="Genomic_DNA"/>
</dbReference>
<dbReference type="InterPro" id="IPR010240">
    <property type="entry name" value="Cys_deSase_IscS"/>
</dbReference>
<feature type="binding site" evidence="10">
    <location>
        <begin position="71"/>
        <end position="72"/>
    </location>
    <ligand>
        <name>pyridoxal 5'-phosphate</name>
        <dbReference type="ChEBI" id="CHEBI:597326"/>
    </ligand>
</feature>
<evidence type="ECO:0000256" key="9">
    <source>
        <dbReference type="ARBA" id="ARBA00050776"/>
    </source>
</evidence>
<dbReference type="Pfam" id="PF00266">
    <property type="entry name" value="Aminotran_5"/>
    <property type="match status" value="1"/>
</dbReference>
<feature type="binding site" evidence="10">
    <location>
        <position position="181"/>
    </location>
    <ligand>
        <name>pyridoxal 5'-phosphate</name>
        <dbReference type="ChEBI" id="CHEBI:597326"/>
    </ligand>
</feature>
<feature type="binding site" evidence="10">
    <location>
        <position position="153"/>
    </location>
    <ligand>
        <name>pyridoxal 5'-phosphate</name>
        <dbReference type="ChEBI" id="CHEBI:597326"/>
    </ligand>
</feature>
<evidence type="ECO:0000313" key="14">
    <source>
        <dbReference type="Proteomes" id="UP000008957"/>
    </source>
</evidence>
<dbReference type="RefSeq" id="WP_015556125.1">
    <property type="nucleotide sequence ID" value="NC_021038.1"/>
</dbReference>
<evidence type="ECO:0000256" key="1">
    <source>
        <dbReference type="ARBA" id="ARBA00001933"/>
    </source>
</evidence>
<evidence type="ECO:0000256" key="8">
    <source>
        <dbReference type="ARBA" id="ARBA00023014"/>
    </source>
</evidence>
<dbReference type="InterPro" id="IPR000192">
    <property type="entry name" value="Aminotrans_V_dom"/>
</dbReference>
<dbReference type="Gene3D" id="1.10.260.50">
    <property type="match status" value="1"/>
</dbReference>
<dbReference type="Gene3D" id="3.40.640.10">
    <property type="entry name" value="Type I PLP-dependent aspartate aminotransferase-like (Major domain)"/>
    <property type="match status" value="1"/>
</dbReference>
<keyword evidence="7 10" id="KW-0408">Iron</keyword>
<comment type="similarity">
    <text evidence="2 10">Belongs to the class-V pyridoxal-phosphate-dependent aminotransferase family. NifS/IscS subfamily.</text>
</comment>
<feature type="binding site" evidence="10">
    <location>
        <begin position="201"/>
        <end position="203"/>
    </location>
    <ligand>
        <name>pyridoxal 5'-phosphate</name>
        <dbReference type="ChEBI" id="CHEBI:597326"/>
    </ligand>
</feature>
<evidence type="ECO:0000256" key="7">
    <source>
        <dbReference type="ARBA" id="ARBA00023004"/>
    </source>
</evidence>
<evidence type="ECO:0000256" key="3">
    <source>
        <dbReference type="ARBA" id="ARBA00022490"/>
    </source>
</evidence>
<evidence type="ECO:0000256" key="6">
    <source>
        <dbReference type="ARBA" id="ARBA00022898"/>
    </source>
</evidence>
<dbReference type="KEGG" id="sbr:SY1_05880"/>
<dbReference type="Proteomes" id="UP000008957">
    <property type="component" value="Chromosome"/>
</dbReference>